<dbReference type="Proteomes" id="UP000464954">
    <property type="component" value="Chromosome"/>
</dbReference>
<evidence type="ECO:0000256" key="1">
    <source>
        <dbReference type="SAM" id="Phobius"/>
    </source>
</evidence>
<sequence length="279" mass="31543">MVTILISVMIMVAAVVACVVSNLSTGETIAAGIAGFFVPQVLIGLITRKRIGKVQSALQEQLALGQKKINRKVQQFQTRPGGNIKQIQRQLEADQKVLITDALAFIDRFEPFKKWSLLMGRQIATMRMQFLYQLKEFEAVDQILAAKGLLKGPIMMEPMTVAMKMARQYKQDDLAGLEKTFKRHVKWFRGGKGTLLYAVMSWVYMKKDESEKARQLLIKGKEATGDETIARNLEMLSNNKDKHFSNAGLGDEWYSLYLENPPAPKQQRIRGNARGGRMF</sequence>
<keyword evidence="1" id="KW-0472">Membrane</keyword>
<keyword evidence="3" id="KW-1185">Reference proteome</keyword>
<name>A0A6P1M8U4_9BACT</name>
<accession>A0A6P1M8U4</accession>
<dbReference type="EMBL" id="CP047593">
    <property type="protein sequence ID" value="QHI68954.1"/>
    <property type="molecule type" value="Genomic_DNA"/>
</dbReference>
<dbReference type="RefSeq" id="WP_160627777.1">
    <property type="nucleotide sequence ID" value="NZ_CP047593.1"/>
</dbReference>
<evidence type="ECO:0000313" key="3">
    <source>
        <dbReference type="Proteomes" id="UP000464954"/>
    </source>
</evidence>
<dbReference type="KEGG" id="taer:GT409_05655"/>
<keyword evidence="1" id="KW-1133">Transmembrane helix</keyword>
<reference evidence="2 3" key="1">
    <citation type="submission" date="2020-01" db="EMBL/GenBank/DDBJ databases">
        <title>Ponticoccus aerotolerans gen. nov., sp. nov., an anaerobic bacterium and proposal of Ponticoccusceae fam. nov., Ponticoccusles ord. nov. and Ponticoccuse classis nov. in the phylum Kiritimatiellaeota.</title>
        <authorList>
            <person name="Zhou L.Y."/>
            <person name="Du Z.J."/>
        </authorList>
    </citation>
    <scope>NUCLEOTIDE SEQUENCE [LARGE SCALE GENOMIC DNA]</scope>
    <source>
        <strain evidence="2 3">S-5007</strain>
    </source>
</reference>
<evidence type="ECO:0000313" key="2">
    <source>
        <dbReference type="EMBL" id="QHI68954.1"/>
    </source>
</evidence>
<dbReference type="AlphaFoldDB" id="A0A6P1M8U4"/>
<feature type="transmembrane region" description="Helical" evidence="1">
    <location>
        <begin position="28"/>
        <end position="46"/>
    </location>
</feature>
<gene>
    <name evidence="2" type="ORF">GT409_05655</name>
</gene>
<organism evidence="2 3">
    <name type="scientific">Tichowtungia aerotolerans</name>
    <dbReference type="NCBI Taxonomy" id="2697043"/>
    <lineage>
        <taxon>Bacteria</taxon>
        <taxon>Pseudomonadati</taxon>
        <taxon>Kiritimatiellota</taxon>
        <taxon>Tichowtungiia</taxon>
        <taxon>Tichowtungiales</taxon>
        <taxon>Tichowtungiaceae</taxon>
        <taxon>Tichowtungia</taxon>
    </lineage>
</organism>
<keyword evidence="1" id="KW-0812">Transmembrane</keyword>
<protein>
    <submittedName>
        <fullName evidence="2">Uncharacterized protein</fullName>
    </submittedName>
</protein>
<proteinExistence type="predicted"/>